<dbReference type="InterPro" id="IPR050319">
    <property type="entry name" value="ABC_transp_ATP-bind"/>
</dbReference>
<name>A0A3P3UAX0_9BACL</name>
<dbReference type="Gene3D" id="3.40.50.300">
    <property type="entry name" value="P-loop containing nucleotide triphosphate hydrolases"/>
    <property type="match status" value="1"/>
</dbReference>
<dbReference type="GO" id="GO:0016887">
    <property type="term" value="F:ATP hydrolysis activity"/>
    <property type="evidence" value="ECO:0007669"/>
    <property type="project" value="InterPro"/>
</dbReference>
<keyword evidence="2" id="KW-0813">Transport</keyword>
<keyword evidence="7" id="KW-1185">Reference proteome</keyword>
<dbReference type="SUPFAM" id="SSF52540">
    <property type="entry name" value="P-loop containing nucleoside triphosphate hydrolases"/>
    <property type="match status" value="1"/>
</dbReference>
<organism evidence="6 7">
    <name type="scientific">Paenibacillus oralis</name>
    <dbReference type="NCBI Taxonomy" id="2490856"/>
    <lineage>
        <taxon>Bacteria</taxon>
        <taxon>Bacillati</taxon>
        <taxon>Bacillota</taxon>
        <taxon>Bacilli</taxon>
        <taxon>Bacillales</taxon>
        <taxon>Paenibacillaceae</taxon>
        <taxon>Paenibacillus</taxon>
    </lineage>
</organism>
<dbReference type="GO" id="GO:0055085">
    <property type="term" value="P:transmembrane transport"/>
    <property type="evidence" value="ECO:0007669"/>
    <property type="project" value="UniProtKB-ARBA"/>
</dbReference>
<dbReference type="InterPro" id="IPR027417">
    <property type="entry name" value="P-loop_NTPase"/>
</dbReference>
<dbReference type="EMBL" id="RRCN01000001">
    <property type="protein sequence ID" value="RRJ66846.1"/>
    <property type="molecule type" value="Genomic_DNA"/>
</dbReference>
<dbReference type="Pfam" id="PF00005">
    <property type="entry name" value="ABC_tran"/>
    <property type="match status" value="1"/>
</dbReference>
<accession>A0A3P3UAX0</accession>
<dbReference type="SMART" id="SM00382">
    <property type="entry name" value="AAA"/>
    <property type="match status" value="1"/>
</dbReference>
<reference evidence="6 7" key="1">
    <citation type="submission" date="2018-11" db="EMBL/GenBank/DDBJ databases">
        <title>Genome sequencing of Paenibacillus sp. KCOM 3021 (= ChDC PVNT-B20).</title>
        <authorList>
            <person name="Kook J.-K."/>
            <person name="Park S.-N."/>
            <person name="Lim Y.K."/>
        </authorList>
    </citation>
    <scope>NUCLEOTIDE SEQUENCE [LARGE SCALE GENOMIC DNA]</scope>
    <source>
        <strain evidence="6 7">KCOM 3021</strain>
    </source>
</reference>
<comment type="similarity">
    <text evidence="1">Belongs to the ABC transporter superfamily.</text>
</comment>
<comment type="caution">
    <text evidence="6">The sequence shown here is derived from an EMBL/GenBank/DDBJ whole genome shotgun (WGS) entry which is preliminary data.</text>
</comment>
<evidence type="ECO:0000259" key="5">
    <source>
        <dbReference type="PROSITE" id="PS50893"/>
    </source>
</evidence>
<evidence type="ECO:0000256" key="3">
    <source>
        <dbReference type="ARBA" id="ARBA00022741"/>
    </source>
</evidence>
<keyword evidence="4 6" id="KW-0067">ATP-binding</keyword>
<proteinExistence type="inferred from homology"/>
<evidence type="ECO:0000313" key="7">
    <source>
        <dbReference type="Proteomes" id="UP000267017"/>
    </source>
</evidence>
<dbReference type="AlphaFoldDB" id="A0A3P3UAX0"/>
<dbReference type="GO" id="GO:0005524">
    <property type="term" value="F:ATP binding"/>
    <property type="evidence" value="ECO:0007669"/>
    <property type="project" value="UniProtKB-KW"/>
</dbReference>
<dbReference type="Proteomes" id="UP000267017">
    <property type="component" value="Unassembled WGS sequence"/>
</dbReference>
<keyword evidence="3" id="KW-0547">Nucleotide-binding</keyword>
<dbReference type="OrthoDB" id="9802264at2"/>
<dbReference type="PANTHER" id="PTHR43776:SF7">
    <property type="entry name" value="D,D-DIPEPTIDE TRANSPORT ATP-BINDING PROTEIN DDPF-RELATED"/>
    <property type="match status" value="1"/>
</dbReference>
<feature type="domain" description="ABC transporter" evidence="5">
    <location>
        <begin position="1"/>
        <end position="237"/>
    </location>
</feature>
<evidence type="ECO:0000256" key="4">
    <source>
        <dbReference type="ARBA" id="ARBA00022840"/>
    </source>
</evidence>
<dbReference type="InterPro" id="IPR003593">
    <property type="entry name" value="AAA+_ATPase"/>
</dbReference>
<dbReference type="InterPro" id="IPR003439">
    <property type="entry name" value="ABC_transporter-like_ATP-bd"/>
</dbReference>
<evidence type="ECO:0000256" key="2">
    <source>
        <dbReference type="ARBA" id="ARBA00022448"/>
    </source>
</evidence>
<dbReference type="PANTHER" id="PTHR43776">
    <property type="entry name" value="TRANSPORT ATP-BINDING PROTEIN"/>
    <property type="match status" value="1"/>
</dbReference>
<protein>
    <submittedName>
        <fullName evidence="6">ABC transporter ATP-binding protein</fullName>
    </submittedName>
</protein>
<gene>
    <name evidence="6" type="ORF">EHV15_30890</name>
</gene>
<evidence type="ECO:0000313" key="6">
    <source>
        <dbReference type="EMBL" id="RRJ66846.1"/>
    </source>
</evidence>
<evidence type="ECO:0000256" key="1">
    <source>
        <dbReference type="ARBA" id="ARBA00005417"/>
    </source>
</evidence>
<sequence>MRAAGIQGVVVLAAFRDRVLVAVRETLGVVGESGSGKWTTGRAILRLHQPTAGNVYYQGIPVNRLSSAEMKTMRRYRQMIFQDPYASLSPRLKVEGIIGEALDVHRLAGSRAERKKRVEELLDMVGLDPAFARRYPHEFSGGHRQRIGIARALAAEPKFIVCDEPLSALDVSIQAQVVKLLEELQQRLGLTYLFIAHDLSMVNGRGRCSGREGRGKGTWRLRDTRAVICEKTGVCKM</sequence>
<dbReference type="PROSITE" id="PS50893">
    <property type="entry name" value="ABC_TRANSPORTER_2"/>
    <property type="match status" value="1"/>
</dbReference>
<dbReference type="CDD" id="cd03257">
    <property type="entry name" value="ABC_NikE_OppD_transporters"/>
    <property type="match status" value="1"/>
</dbReference>